<protein>
    <recommendedName>
        <fullName evidence="6">Holliday junction branch migration complex subunit RuvA</fullName>
    </recommendedName>
</protein>
<keyword evidence="4 6" id="KW-0233">DNA recombination</keyword>
<dbReference type="Proteomes" id="UP000294599">
    <property type="component" value="Unassembled WGS sequence"/>
</dbReference>
<dbReference type="GO" id="GO:0009378">
    <property type="term" value="F:four-way junction helicase activity"/>
    <property type="evidence" value="ECO:0007669"/>
    <property type="project" value="InterPro"/>
</dbReference>
<comment type="caution">
    <text evidence="8">The sequence shown here is derived from an EMBL/GenBank/DDBJ whole genome shotgun (WGS) entry which is preliminary data.</text>
</comment>
<dbReference type="InterPro" id="IPR036267">
    <property type="entry name" value="RuvA_C_sf"/>
</dbReference>
<dbReference type="OrthoDB" id="5293449at2"/>
<dbReference type="CDD" id="cd14332">
    <property type="entry name" value="UBA_RuvA_C"/>
    <property type="match status" value="1"/>
</dbReference>
<dbReference type="GO" id="GO:0009379">
    <property type="term" value="C:Holliday junction helicase complex"/>
    <property type="evidence" value="ECO:0007669"/>
    <property type="project" value="InterPro"/>
</dbReference>
<dbReference type="Gene3D" id="1.10.150.20">
    <property type="entry name" value="5' to 3' exonuclease, C-terminal subdomain"/>
    <property type="match status" value="1"/>
</dbReference>
<evidence type="ECO:0000256" key="6">
    <source>
        <dbReference type="HAMAP-Rule" id="MF_00031"/>
    </source>
</evidence>
<dbReference type="GO" id="GO:0005737">
    <property type="term" value="C:cytoplasm"/>
    <property type="evidence" value="ECO:0007669"/>
    <property type="project" value="UniProtKB-SubCell"/>
</dbReference>
<comment type="subcellular location">
    <subcellularLocation>
        <location evidence="6">Cytoplasm</location>
    </subcellularLocation>
</comment>
<dbReference type="Pfam" id="PF01330">
    <property type="entry name" value="RuvA_N"/>
    <property type="match status" value="1"/>
</dbReference>
<dbReference type="GO" id="GO:0048476">
    <property type="term" value="C:Holliday junction resolvase complex"/>
    <property type="evidence" value="ECO:0007669"/>
    <property type="project" value="UniProtKB-UniRule"/>
</dbReference>
<evidence type="ECO:0000256" key="1">
    <source>
        <dbReference type="ARBA" id="ARBA00022490"/>
    </source>
</evidence>
<keyword evidence="1 6" id="KW-0963">Cytoplasm</keyword>
<evidence type="ECO:0000313" key="9">
    <source>
        <dbReference type="Proteomes" id="UP000294599"/>
    </source>
</evidence>
<feature type="domain" description="Helix-hairpin-helix DNA-binding motif class 1" evidence="7">
    <location>
        <begin position="73"/>
        <end position="92"/>
    </location>
</feature>
<dbReference type="NCBIfam" id="TIGR00084">
    <property type="entry name" value="ruvA"/>
    <property type="match status" value="1"/>
</dbReference>
<sequence>MIGRLHGKLLYKHPPWLLLDVNGVGYELECPMSTFYELPEVGRETTLVTHYAVKEDAVALYGFHREAERALFRVLIKVSGVGAKTALSVLSGVTVDAFAALVQAGDTAALTRVPGIGKKTAERILVELRDKVSDLGSGSGVALPKGVAVPMDPESEAASALQALGYKPADALRMVRQAVEEGDDAEAIIRKALKAALKT</sequence>
<evidence type="ECO:0000256" key="4">
    <source>
        <dbReference type="ARBA" id="ARBA00023172"/>
    </source>
</evidence>
<dbReference type="EMBL" id="SMAF01000002">
    <property type="protein sequence ID" value="TCT00789.1"/>
    <property type="molecule type" value="Genomic_DNA"/>
</dbReference>
<keyword evidence="8" id="KW-0378">Hydrolase</keyword>
<dbReference type="InterPro" id="IPR012340">
    <property type="entry name" value="NA-bd_OB-fold"/>
</dbReference>
<dbReference type="GO" id="GO:0006281">
    <property type="term" value="P:DNA repair"/>
    <property type="evidence" value="ECO:0007669"/>
    <property type="project" value="UniProtKB-UniRule"/>
</dbReference>
<feature type="region of interest" description="Domain I" evidence="6">
    <location>
        <begin position="1"/>
        <end position="64"/>
    </location>
</feature>
<keyword evidence="8" id="KW-0547">Nucleotide-binding</keyword>
<comment type="caution">
    <text evidence="6">Lacks conserved residue(s) required for the propagation of feature annotation.</text>
</comment>
<dbReference type="InterPro" id="IPR011114">
    <property type="entry name" value="RuvA_C"/>
</dbReference>
<accession>A0A4R3LMS4</accession>
<keyword evidence="8" id="KW-0067">ATP-binding</keyword>
<dbReference type="InterPro" id="IPR013849">
    <property type="entry name" value="DNA_helicase_Holl-junc_RuvA_I"/>
</dbReference>
<comment type="subunit">
    <text evidence="6">Homotetramer. Forms an RuvA(8)-RuvB(12)-Holliday junction (HJ) complex. HJ DNA is sandwiched between 2 RuvA tetramers; dsDNA enters through RuvA and exits via RuvB. An RuvB hexamer assembles on each DNA strand where it exits the tetramer. Each RuvB hexamer is contacted by two RuvA subunits (via domain III) on 2 adjacent RuvB subunits; this complex drives branch migration. In the full resolvosome a probable DNA-RuvA(4)-RuvB(12)-RuvC(2) complex forms which resolves the HJ.</text>
</comment>
<dbReference type="RefSeq" id="WP_123522084.1">
    <property type="nucleotide sequence ID" value="NZ_JBHLWF010000013.1"/>
</dbReference>
<evidence type="ECO:0000256" key="5">
    <source>
        <dbReference type="ARBA" id="ARBA00023204"/>
    </source>
</evidence>
<dbReference type="Gene3D" id="2.40.50.140">
    <property type="entry name" value="Nucleic acid-binding proteins"/>
    <property type="match status" value="1"/>
</dbReference>
<feature type="domain" description="Helix-hairpin-helix DNA-binding motif class 1" evidence="7">
    <location>
        <begin position="108"/>
        <end position="127"/>
    </location>
</feature>
<dbReference type="GO" id="GO:0006310">
    <property type="term" value="P:DNA recombination"/>
    <property type="evidence" value="ECO:0007669"/>
    <property type="project" value="UniProtKB-UniRule"/>
</dbReference>
<dbReference type="InterPro" id="IPR000085">
    <property type="entry name" value="RuvA"/>
</dbReference>
<name>A0A4R3LMS4_9GAMM</name>
<dbReference type="Gene3D" id="1.10.8.10">
    <property type="entry name" value="DNA helicase RuvA subunit, C-terminal domain"/>
    <property type="match status" value="1"/>
</dbReference>
<evidence type="ECO:0000256" key="2">
    <source>
        <dbReference type="ARBA" id="ARBA00022763"/>
    </source>
</evidence>
<reference evidence="8 9" key="1">
    <citation type="submission" date="2019-03" db="EMBL/GenBank/DDBJ databases">
        <title>Genomic Encyclopedia of Type Strains, Phase IV (KMG-IV): sequencing the most valuable type-strain genomes for metagenomic binning, comparative biology and taxonomic classification.</title>
        <authorList>
            <person name="Goeker M."/>
        </authorList>
    </citation>
    <scope>NUCLEOTIDE SEQUENCE [LARGE SCALE GENOMIC DNA]</scope>
    <source>
        <strain evidence="8 9">DSM 21944</strain>
    </source>
</reference>
<dbReference type="SUPFAM" id="SSF50249">
    <property type="entry name" value="Nucleic acid-binding proteins"/>
    <property type="match status" value="1"/>
</dbReference>
<keyword evidence="5 6" id="KW-0234">DNA repair</keyword>
<feature type="region of interest" description="Domain III" evidence="6">
    <location>
        <begin position="156"/>
        <end position="199"/>
    </location>
</feature>
<dbReference type="AlphaFoldDB" id="A0A4R3LMS4"/>
<dbReference type="InterPro" id="IPR010994">
    <property type="entry name" value="RuvA_2-like"/>
</dbReference>
<dbReference type="HAMAP" id="MF_00031">
    <property type="entry name" value="DNA_HJ_migration_RuvA"/>
    <property type="match status" value="1"/>
</dbReference>
<gene>
    <name evidence="6" type="primary">ruvA</name>
    <name evidence="8" type="ORF">EDC25_102154</name>
</gene>
<evidence type="ECO:0000256" key="3">
    <source>
        <dbReference type="ARBA" id="ARBA00023125"/>
    </source>
</evidence>
<comment type="domain">
    <text evidence="6">Has three domains with a flexible linker between the domains II and III and assumes an 'L' shape. Domain III is highly mobile and contacts RuvB.</text>
</comment>
<comment type="function">
    <text evidence="6">The RuvA-RuvB-RuvC complex processes Holliday junction (HJ) DNA during genetic recombination and DNA repair, while the RuvA-RuvB complex plays an important role in the rescue of blocked DNA replication forks via replication fork reversal (RFR). RuvA specifically binds to HJ cruciform DNA, conferring on it an open structure. The RuvB hexamer acts as an ATP-dependent pump, pulling dsDNA into and through the RuvAB complex. HJ branch migration allows RuvC to scan DNA until it finds its consensus sequence, where it cleaves and resolves the cruciform DNA.</text>
</comment>
<proteinExistence type="inferred from homology"/>
<evidence type="ECO:0000313" key="8">
    <source>
        <dbReference type="EMBL" id="TCT00789.1"/>
    </source>
</evidence>
<keyword evidence="9" id="KW-1185">Reference proteome</keyword>
<dbReference type="InterPro" id="IPR003583">
    <property type="entry name" value="Hlx-hairpin-Hlx_DNA-bd_motif"/>
</dbReference>
<dbReference type="SUPFAM" id="SSF46929">
    <property type="entry name" value="DNA helicase RuvA subunit, C-terminal domain"/>
    <property type="match status" value="1"/>
</dbReference>
<keyword evidence="8" id="KW-0347">Helicase</keyword>
<keyword evidence="3 6" id="KW-0238">DNA-binding</keyword>
<keyword evidence="2 6" id="KW-0227">DNA damage</keyword>
<comment type="similarity">
    <text evidence="6">Belongs to the RuvA family.</text>
</comment>
<dbReference type="GO" id="GO:0005524">
    <property type="term" value="F:ATP binding"/>
    <property type="evidence" value="ECO:0007669"/>
    <property type="project" value="InterPro"/>
</dbReference>
<dbReference type="Pfam" id="PF07499">
    <property type="entry name" value="RuvA_C"/>
    <property type="match status" value="1"/>
</dbReference>
<evidence type="ECO:0000259" key="7">
    <source>
        <dbReference type="SMART" id="SM00278"/>
    </source>
</evidence>
<dbReference type="Pfam" id="PF14520">
    <property type="entry name" value="HHH_5"/>
    <property type="match status" value="1"/>
</dbReference>
<dbReference type="SUPFAM" id="SSF47781">
    <property type="entry name" value="RuvA domain 2-like"/>
    <property type="match status" value="1"/>
</dbReference>
<organism evidence="8 9">
    <name type="scientific">Pseudofulvimonas gallinarii</name>
    <dbReference type="NCBI Taxonomy" id="634155"/>
    <lineage>
        <taxon>Bacteria</taxon>
        <taxon>Pseudomonadati</taxon>
        <taxon>Pseudomonadota</taxon>
        <taxon>Gammaproteobacteria</taxon>
        <taxon>Lysobacterales</taxon>
        <taxon>Rhodanobacteraceae</taxon>
        <taxon>Pseudofulvimonas</taxon>
    </lineage>
</organism>
<dbReference type="GO" id="GO:0000400">
    <property type="term" value="F:four-way junction DNA binding"/>
    <property type="evidence" value="ECO:0007669"/>
    <property type="project" value="UniProtKB-UniRule"/>
</dbReference>
<dbReference type="SMART" id="SM00278">
    <property type="entry name" value="HhH1"/>
    <property type="match status" value="2"/>
</dbReference>